<protein>
    <submittedName>
        <fullName evidence="2">Uncharacterized protein</fullName>
    </submittedName>
</protein>
<accession>A0A915DSH1</accession>
<keyword evidence="1" id="KW-1185">Reference proteome</keyword>
<dbReference type="Proteomes" id="UP000887574">
    <property type="component" value="Unplaced"/>
</dbReference>
<evidence type="ECO:0000313" key="1">
    <source>
        <dbReference type="Proteomes" id="UP000887574"/>
    </source>
</evidence>
<evidence type="ECO:0000313" key="2">
    <source>
        <dbReference type="WBParaSite" id="jg22402"/>
    </source>
</evidence>
<organism evidence="1 2">
    <name type="scientific">Ditylenchus dipsaci</name>
    <dbReference type="NCBI Taxonomy" id="166011"/>
    <lineage>
        <taxon>Eukaryota</taxon>
        <taxon>Metazoa</taxon>
        <taxon>Ecdysozoa</taxon>
        <taxon>Nematoda</taxon>
        <taxon>Chromadorea</taxon>
        <taxon>Rhabditida</taxon>
        <taxon>Tylenchina</taxon>
        <taxon>Tylenchomorpha</taxon>
        <taxon>Sphaerularioidea</taxon>
        <taxon>Anguinidae</taxon>
        <taxon>Anguininae</taxon>
        <taxon>Ditylenchus</taxon>
    </lineage>
</organism>
<name>A0A915DSH1_9BILA</name>
<dbReference type="WBParaSite" id="jg22402">
    <property type="protein sequence ID" value="jg22402"/>
    <property type="gene ID" value="jg22402"/>
</dbReference>
<sequence length="35" mass="4002">SEYIPGEGQERLIVFEYVAQCSRVVVLMLRLSDSN</sequence>
<dbReference type="AlphaFoldDB" id="A0A915DSH1"/>
<reference evidence="2" key="1">
    <citation type="submission" date="2022-11" db="UniProtKB">
        <authorList>
            <consortium name="WormBaseParasite"/>
        </authorList>
    </citation>
    <scope>IDENTIFICATION</scope>
</reference>
<proteinExistence type="predicted"/>